<organism evidence="12">
    <name type="scientific">Camponotus floridanus</name>
    <name type="common">Florida carpenter ant</name>
    <dbReference type="NCBI Taxonomy" id="104421"/>
    <lineage>
        <taxon>Eukaryota</taxon>
        <taxon>Metazoa</taxon>
        <taxon>Ecdysozoa</taxon>
        <taxon>Arthropoda</taxon>
        <taxon>Hexapoda</taxon>
        <taxon>Insecta</taxon>
        <taxon>Pterygota</taxon>
        <taxon>Neoptera</taxon>
        <taxon>Endopterygota</taxon>
        <taxon>Hymenoptera</taxon>
        <taxon>Apocrita</taxon>
        <taxon>Aculeata</taxon>
        <taxon>Formicoidea</taxon>
        <taxon>Formicidae</taxon>
        <taxon>Formicinae</taxon>
        <taxon>Camponotus</taxon>
    </lineage>
</organism>
<comment type="function">
    <text evidence="8">Involved in pre-mRNA splicing.</text>
</comment>
<feature type="compositionally biased region" description="Polar residues" evidence="9">
    <location>
        <begin position="1"/>
        <end position="17"/>
    </location>
</feature>
<name>E2AML0_CAMFO</name>
<feature type="domain" description="Pre-mRNA-splicing factor SLU7" evidence="10">
    <location>
        <begin position="159"/>
        <end position="404"/>
    </location>
</feature>
<gene>
    <name evidence="11" type="ORF">EAG_14921</name>
</gene>
<dbReference type="FunCoup" id="E2AML0">
    <property type="interactions" value="2043"/>
</dbReference>
<feature type="compositionally biased region" description="Acidic residues" evidence="9">
    <location>
        <begin position="199"/>
        <end position="211"/>
    </location>
</feature>
<dbReference type="OrthoDB" id="249612at2759"/>
<dbReference type="InterPro" id="IPR039974">
    <property type="entry name" value="Splicing_factor_SLU7"/>
</dbReference>
<evidence type="ECO:0000256" key="5">
    <source>
        <dbReference type="ARBA" id="ARBA00022728"/>
    </source>
</evidence>
<dbReference type="OMA" id="KYAWESQ"/>
<dbReference type="GO" id="GO:0005681">
    <property type="term" value="C:spliceosomal complex"/>
    <property type="evidence" value="ECO:0007669"/>
    <property type="project" value="UniProtKB-UniRule"/>
</dbReference>
<proteinExistence type="inferred from homology"/>
<keyword evidence="5 8" id="KW-0747">Spliceosome</keyword>
<reference evidence="11 12" key="1">
    <citation type="journal article" date="2010" name="Science">
        <title>Genomic comparison of the ants Camponotus floridanus and Harpegnathos saltator.</title>
        <authorList>
            <person name="Bonasio R."/>
            <person name="Zhang G."/>
            <person name="Ye C."/>
            <person name="Mutti N.S."/>
            <person name="Fang X."/>
            <person name="Qin N."/>
            <person name="Donahue G."/>
            <person name="Yang P."/>
            <person name="Li Q."/>
            <person name="Li C."/>
            <person name="Zhang P."/>
            <person name="Huang Z."/>
            <person name="Berger S.L."/>
            <person name="Reinberg D."/>
            <person name="Wang J."/>
            <person name="Liebig J."/>
        </authorList>
    </citation>
    <scope>NUCLEOTIDE SEQUENCE [LARGE SCALE GENOMIC DNA]</scope>
    <source>
        <strain evidence="12">C129</strain>
    </source>
</reference>
<feature type="compositionally biased region" description="Basic and acidic residues" evidence="9">
    <location>
        <begin position="511"/>
        <end position="547"/>
    </location>
</feature>
<feature type="compositionally biased region" description="Basic and acidic residues" evidence="9">
    <location>
        <begin position="482"/>
        <end position="491"/>
    </location>
</feature>
<dbReference type="InParanoid" id="E2AML0"/>
<sequence length="583" mass="68058">MANSSANVTVSSILKNKSSFEDEPRKKSREDWRKAKELEEARKAGTAPAAVDEEGKDINPHIPQYISATPWYFGAQGPTLKHQRPQPEKQRQFSSIDEWYNRGVDSARVAIKYRKGACENCGAMTHKRKDCMERPRKVGAKYTNSKIAPDEFTQPELSMDYDGKRDRWAGYDPSEHRAIVEEYQKIEEAKRQMRADKLDAEEENDEQDSDKDEDKYVDEVDMPGTKVDSKQRITVRNLRIREDTAKYLRNLDPNSAYYDPKTRSMRDNPYTGTEREVDYKGENFVRFSGDTQQHANAQLFAWEAHEKGVDVHLLAEPTKLELLKQEYDKKRDELKDKARDSIIERYGGEKHLKALPKSLLLAQTEHYVEYSRYGKIIKGQDRQVIRSKYEEDIYPNNHMSVWGSYWQDGKWGYKCCYSFIKNSYCTGESGKRAAEAINDSSTLDKVPSVRNEMEETNSKLDNTVVNDNRSSSSESSSEDEDTGKTKTEKQSKAAKRKLKKQKRKESRKNKKQNEEKQDEDKLKEALRKEEENARKMEKLLKMSERKRPYNSMYETKELTTEEIEAYQMKRKRDEDPMVHFLSK</sequence>
<dbReference type="GO" id="GO:0000398">
    <property type="term" value="P:mRNA splicing, via spliceosome"/>
    <property type="evidence" value="ECO:0007669"/>
    <property type="project" value="UniProtKB-UniRule"/>
</dbReference>
<evidence type="ECO:0000256" key="1">
    <source>
        <dbReference type="ARBA" id="ARBA00004123"/>
    </source>
</evidence>
<feature type="region of interest" description="Disordered" evidence="9">
    <location>
        <begin position="1"/>
        <end position="60"/>
    </location>
</feature>
<keyword evidence="4 8" id="KW-0507">mRNA processing</keyword>
<dbReference type="EMBL" id="GL440824">
    <property type="protein sequence ID" value="EFN65330.1"/>
    <property type="molecule type" value="Genomic_DNA"/>
</dbReference>
<feature type="region of interest" description="Disordered" evidence="9">
    <location>
        <begin position="192"/>
        <end position="228"/>
    </location>
</feature>
<dbReference type="STRING" id="104421.E2AML0"/>
<comment type="subunit">
    <text evidence="8">Associated with the spliceosome.</text>
</comment>
<evidence type="ECO:0000256" key="9">
    <source>
        <dbReference type="SAM" id="MobiDB-lite"/>
    </source>
</evidence>
<comment type="similarity">
    <text evidence="2 8">Belongs to the SLU7 family.</text>
</comment>
<protein>
    <recommendedName>
        <fullName evidence="3 8">Pre-mRNA-splicing factor SLU7</fullName>
    </recommendedName>
</protein>
<dbReference type="PANTHER" id="PTHR12942">
    <property type="entry name" value="STEP II SPLICING FACTOR SLU7"/>
    <property type="match status" value="1"/>
</dbReference>
<dbReference type="KEGG" id="cfo:105254084"/>
<evidence type="ECO:0000259" key="10">
    <source>
        <dbReference type="Pfam" id="PF11708"/>
    </source>
</evidence>
<evidence type="ECO:0000313" key="12">
    <source>
        <dbReference type="Proteomes" id="UP000000311"/>
    </source>
</evidence>
<dbReference type="PANTHER" id="PTHR12942:SF2">
    <property type="entry name" value="PRE-MRNA-SPLICING FACTOR SLU7"/>
    <property type="match status" value="1"/>
</dbReference>
<evidence type="ECO:0000256" key="2">
    <source>
        <dbReference type="ARBA" id="ARBA00007203"/>
    </source>
</evidence>
<feature type="compositionally biased region" description="Basic residues" evidence="9">
    <location>
        <begin position="492"/>
        <end position="510"/>
    </location>
</feature>
<dbReference type="AlphaFoldDB" id="E2AML0"/>
<evidence type="ECO:0000313" key="11">
    <source>
        <dbReference type="EMBL" id="EFN65330.1"/>
    </source>
</evidence>
<dbReference type="InterPro" id="IPR021715">
    <property type="entry name" value="Slu7_dom"/>
</dbReference>
<dbReference type="Proteomes" id="UP000000311">
    <property type="component" value="Unassembled WGS sequence"/>
</dbReference>
<accession>E2AML0</accession>
<feature type="region of interest" description="Disordered" evidence="9">
    <location>
        <begin position="444"/>
        <end position="553"/>
    </location>
</feature>
<keyword evidence="12" id="KW-1185">Reference proteome</keyword>
<feature type="compositionally biased region" description="Polar residues" evidence="9">
    <location>
        <begin position="459"/>
        <end position="469"/>
    </location>
</feature>
<evidence type="ECO:0000256" key="4">
    <source>
        <dbReference type="ARBA" id="ARBA00022664"/>
    </source>
</evidence>
<keyword evidence="7 8" id="KW-0539">Nucleus</keyword>
<evidence type="ECO:0000256" key="7">
    <source>
        <dbReference type="ARBA" id="ARBA00023242"/>
    </source>
</evidence>
<dbReference type="Pfam" id="PF11708">
    <property type="entry name" value="Slu7"/>
    <property type="match status" value="1"/>
</dbReference>
<keyword evidence="6 8" id="KW-0508">mRNA splicing</keyword>
<evidence type="ECO:0000256" key="6">
    <source>
        <dbReference type="ARBA" id="ARBA00023187"/>
    </source>
</evidence>
<dbReference type="GO" id="GO:0030628">
    <property type="term" value="F:pre-mRNA 3'-splice site binding"/>
    <property type="evidence" value="ECO:0007669"/>
    <property type="project" value="UniProtKB-UniRule"/>
</dbReference>
<comment type="subcellular location">
    <subcellularLocation>
        <location evidence="1 8">Nucleus</location>
    </subcellularLocation>
</comment>
<feature type="compositionally biased region" description="Basic and acidic residues" evidence="9">
    <location>
        <begin position="18"/>
        <end position="43"/>
    </location>
</feature>
<evidence type="ECO:0000256" key="3">
    <source>
        <dbReference type="ARBA" id="ARBA00021377"/>
    </source>
</evidence>
<evidence type="ECO:0000256" key="8">
    <source>
        <dbReference type="RuleBase" id="RU367071"/>
    </source>
</evidence>